<dbReference type="Pfam" id="PF01418">
    <property type="entry name" value="HTH_6"/>
    <property type="match status" value="1"/>
</dbReference>
<sequence length="251" mass="28101">MIINITTDILNSLTGSERVVVDFINENSEKLINMSIVDMANDTYTSPATVSRAIKKCGLDGFAELRYKISKSNKSNSDFKEINDILGKSLVEAVKTIENLSAEKIMKSTKIISNSNRIYILARGLSELVAEEFDLKLKLLGYNTFLITDPNIMMNITKKLHKSETIVVFSLKGKTVEIVESVRNAKECGCKVISCTCNESILINELSDVYLVGIKHARISIKDHEVTSRLPLYIISRGIIDYLIITEKNEN</sequence>
<gene>
    <name evidence="6" type="ORF">GNF68_06030</name>
    <name evidence="7" type="ORF">GNF83_11090</name>
</gene>
<keyword evidence="2" id="KW-0238">DNA-binding</keyword>
<dbReference type="InterPro" id="IPR001347">
    <property type="entry name" value="SIS_dom"/>
</dbReference>
<dbReference type="Proteomes" id="UP001288778">
    <property type="component" value="Unassembled WGS sequence"/>
</dbReference>
<evidence type="ECO:0000256" key="3">
    <source>
        <dbReference type="ARBA" id="ARBA00023163"/>
    </source>
</evidence>
<keyword evidence="3" id="KW-0804">Transcription</keyword>
<organism evidence="6 8">
    <name type="scientific">Clostridium perfringens</name>
    <dbReference type="NCBI Taxonomy" id="1502"/>
    <lineage>
        <taxon>Bacteria</taxon>
        <taxon>Bacillati</taxon>
        <taxon>Bacillota</taxon>
        <taxon>Clostridia</taxon>
        <taxon>Eubacteriales</taxon>
        <taxon>Clostridiaceae</taxon>
        <taxon>Clostridium</taxon>
    </lineage>
</organism>
<dbReference type="InterPro" id="IPR047640">
    <property type="entry name" value="RpiR-like"/>
</dbReference>
<dbReference type="InterPro" id="IPR009057">
    <property type="entry name" value="Homeodomain-like_sf"/>
</dbReference>
<protein>
    <submittedName>
        <fullName evidence="6">SIS domain-containing protein</fullName>
    </submittedName>
</protein>
<feature type="domain" description="HTH rpiR-type" evidence="4">
    <location>
        <begin position="1"/>
        <end position="76"/>
    </location>
</feature>
<dbReference type="Gene3D" id="3.40.50.10490">
    <property type="entry name" value="Glucose-6-phosphate isomerase like protein, domain 1"/>
    <property type="match status" value="1"/>
</dbReference>
<feature type="domain" description="SIS" evidence="5">
    <location>
        <begin position="108"/>
        <end position="245"/>
    </location>
</feature>
<evidence type="ECO:0000313" key="6">
    <source>
        <dbReference type="EMBL" id="MDZ4908627.1"/>
    </source>
</evidence>
<dbReference type="PROSITE" id="PS51464">
    <property type="entry name" value="SIS"/>
    <property type="match status" value="1"/>
</dbReference>
<dbReference type="InterPro" id="IPR036388">
    <property type="entry name" value="WH-like_DNA-bd_sf"/>
</dbReference>
<dbReference type="Proteomes" id="UP001288944">
    <property type="component" value="Unassembled WGS sequence"/>
</dbReference>
<keyword evidence="1" id="KW-0805">Transcription regulation</keyword>
<reference evidence="6" key="1">
    <citation type="submission" date="2019-11" db="EMBL/GenBank/DDBJ databases">
        <title>Characterization of Clostridium perfringens isolates from swine manure treated agricultural soils.</title>
        <authorList>
            <person name="Wushke S.T."/>
        </authorList>
    </citation>
    <scope>NUCLEOTIDE SEQUENCE</scope>
    <source>
        <strain evidence="7">X62</strain>
        <strain evidence="6">X94</strain>
    </source>
</reference>
<proteinExistence type="predicted"/>
<evidence type="ECO:0000259" key="5">
    <source>
        <dbReference type="PROSITE" id="PS51464"/>
    </source>
</evidence>
<dbReference type="PANTHER" id="PTHR30514">
    <property type="entry name" value="GLUCOKINASE"/>
    <property type="match status" value="1"/>
</dbReference>
<comment type="caution">
    <text evidence="6">The sequence shown here is derived from an EMBL/GenBank/DDBJ whole genome shotgun (WGS) entry which is preliminary data.</text>
</comment>
<dbReference type="PROSITE" id="PS51071">
    <property type="entry name" value="HTH_RPIR"/>
    <property type="match status" value="1"/>
</dbReference>
<dbReference type="EMBL" id="WNUR01000028">
    <property type="protein sequence ID" value="MDZ7541787.1"/>
    <property type="molecule type" value="Genomic_DNA"/>
</dbReference>
<dbReference type="GO" id="GO:0003677">
    <property type="term" value="F:DNA binding"/>
    <property type="evidence" value="ECO:0007669"/>
    <property type="project" value="UniProtKB-KW"/>
</dbReference>
<dbReference type="InterPro" id="IPR046348">
    <property type="entry name" value="SIS_dom_sf"/>
</dbReference>
<evidence type="ECO:0000259" key="4">
    <source>
        <dbReference type="PROSITE" id="PS51071"/>
    </source>
</evidence>
<dbReference type="InterPro" id="IPR035472">
    <property type="entry name" value="RpiR-like_SIS"/>
</dbReference>
<dbReference type="GO" id="GO:0003700">
    <property type="term" value="F:DNA-binding transcription factor activity"/>
    <property type="evidence" value="ECO:0007669"/>
    <property type="project" value="InterPro"/>
</dbReference>
<evidence type="ECO:0000313" key="7">
    <source>
        <dbReference type="EMBL" id="MDZ7541787.1"/>
    </source>
</evidence>
<evidence type="ECO:0000256" key="2">
    <source>
        <dbReference type="ARBA" id="ARBA00023125"/>
    </source>
</evidence>
<dbReference type="RefSeq" id="WP_198613630.1">
    <property type="nucleotide sequence ID" value="NZ_CATNWK010000001.1"/>
</dbReference>
<name>A0AAW9HSV0_CLOPF</name>
<dbReference type="Gene3D" id="1.10.10.10">
    <property type="entry name" value="Winged helix-like DNA-binding domain superfamily/Winged helix DNA-binding domain"/>
    <property type="match status" value="1"/>
</dbReference>
<dbReference type="EMBL" id="WNUI01000011">
    <property type="protein sequence ID" value="MDZ4908627.1"/>
    <property type="molecule type" value="Genomic_DNA"/>
</dbReference>
<accession>A0AAW9HSV0</accession>
<dbReference type="GO" id="GO:1901135">
    <property type="term" value="P:carbohydrate derivative metabolic process"/>
    <property type="evidence" value="ECO:0007669"/>
    <property type="project" value="InterPro"/>
</dbReference>
<dbReference type="AlphaFoldDB" id="A0AAW9HSV0"/>
<dbReference type="SUPFAM" id="SSF46689">
    <property type="entry name" value="Homeodomain-like"/>
    <property type="match status" value="1"/>
</dbReference>
<dbReference type="CDD" id="cd05013">
    <property type="entry name" value="SIS_RpiR"/>
    <property type="match status" value="1"/>
</dbReference>
<dbReference type="GO" id="GO:0097367">
    <property type="term" value="F:carbohydrate derivative binding"/>
    <property type="evidence" value="ECO:0007669"/>
    <property type="project" value="InterPro"/>
</dbReference>
<evidence type="ECO:0000313" key="8">
    <source>
        <dbReference type="Proteomes" id="UP001288778"/>
    </source>
</evidence>
<dbReference type="InterPro" id="IPR000281">
    <property type="entry name" value="HTH_RpiR"/>
</dbReference>
<evidence type="ECO:0000256" key="1">
    <source>
        <dbReference type="ARBA" id="ARBA00023015"/>
    </source>
</evidence>
<dbReference type="Pfam" id="PF01380">
    <property type="entry name" value="SIS"/>
    <property type="match status" value="1"/>
</dbReference>
<dbReference type="SUPFAM" id="SSF53697">
    <property type="entry name" value="SIS domain"/>
    <property type="match status" value="1"/>
</dbReference>
<dbReference type="PANTHER" id="PTHR30514:SF21">
    <property type="entry name" value="RPIR-FAMILY TRANSCRIPTIONAL REGULATOR"/>
    <property type="match status" value="1"/>
</dbReference>